<dbReference type="GO" id="GO:0030307">
    <property type="term" value="P:positive regulation of cell growth"/>
    <property type="evidence" value="ECO:0007669"/>
    <property type="project" value="TreeGrafter"/>
</dbReference>
<evidence type="ECO:0000256" key="6">
    <source>
        <dbReference type="SAM" id="MobiDB-lite"/>
    </source>
</evidence>
<dbReference type="InterPro" id="IPR001680">
    <property type="entry name" value="WD40_rpt"/>
</dbReference>
<dbReference type="SMART" id="SM01302">
    <property type="entry name" value="Raptor_N"/>
    <property type="match status" value="1"/>
</dbReference>
<keyword evidence="5" id="KW-0175">Coiled coil</keyword>
<dbReference type="PANTHER" id="PTHR12848:SF16">
    <property type="entry name" value="REGULATORY-ASSOCIATED PROTEIN OF MTOR"/>
    <property type="match status" value="1"/>
</dbReference>
<keyword evidence="2 4" id="KW-0853">WD repeat</keyword>
<dbReference type="InterPro" id="IPR016024">
    <property type="entry name" value="ARM-type_fold"/>
</dbReference>
<evidence type="ECO:0000256" key="4">
    <source>
        <dbReference type="PROSITE-ProRule" id="PRU00221"/>
    </source>
</evidence>
<dbReference type="InterPro" id="IPR004083">
    <property type="entry name" value="Raptor"/>
</dbReference>
<dbReference type="GO" id="GO:0031931">
    <property type="term" value="C:TORC1 complex"/>
    <property type="evidence" value="ECO:0007669"/>
    <property type="project" value="InterPro"/>
</dbReference>
<dbReference type="OrthoDB" id="10262360at2759"/>
<organism evidence="8 9">
    <name type="scientific">Maudiozyma exigua</name>
    <name type="common">Yeast</name>
    <name type="synonym">Kazachstania exigua</name>
    <dbReference type="NCBI Taxonomy" id="34358"/>
    <lineage>
        <taxon>Eukaryota</taxon>
        <taxon>Fungi</taxon>
        <taxon>Dikarya</taxon>
        <taxon>Ascomycota</taxon>
        <taxon>Saccharomycotina</taxon>
        <taxon>Saccharomycetes</taxon>
        <taxon>Saccharomycetales</taxon>
        <taxon>Saccharomycetaceae</taxon>
        <taxon>Maudiozyma</taxon>
    </lineage>
</organism>
<protein>
    <submittedName>
        <fullName evidence="8">Target of rapamycin complex 1 subunit kog1</fullName>
    </submittedName>
</protein>
<gene>
    <name evidence="8" type="primary">KOG1</name>
    <name evidence="8" type="ORF">C6P45_003028</name>
</gene>
<dbReference type="SUPFAM" id="SSF50978">
    <property type="entry name" value="WD40 repeat-like"/>
    <property type="match status" value="1"/>
</dbReference>
<feature type="compositionally biased region" description="Basic and acidic residues" evidence="6">
    <location>
        <begin position="1039"/>
        <end position="1052"/>
    </location>
</feature>
<comment type="caution">
    <text evidence="8">The sequence shown here is derived from an EMBL/GenBank/DDBJ whole genome shotgun (WGS) entry which is preliminary data.</text>
</comment>
<evidence type="ECO:0000256" key="5">
    <source>
        <dbReference type="SAM" id="Coils"/>
    </source>
</evidence>
<name>A0A9P6WEN8_MAUEX</name>
<evidence type="ECO:0000256" key="2">
    <source>
        <dbReference type="ARBA" id="ARBA00022574"/>
    </source>
</evidence>
<dbReference type="EMBL" id="PUHR01000003">
    <property type="protein sequence ID" value="KAG0672344.1"/>
    <property type="molecule type" value="Genomic_DNA"/>
</dbReference>
<feature type="coiled-coil region" evidence="5">
    <location>
        <begin position="805"/>
        <end position="866"/>
    </location>
</feature>
<feature type="compositionally biased region" description="Low complexity" evidence="6">
    <location>
        <begin position="466"/>
        <end position="476"/>
    </location>
</feature>
<dbReference type="GO" id="GO:0010506">
    <property type="term" value="P:regulation of autophagy"/>
    <property type="evidence" value="ECO:0007669"/>
    <property type="project" value="TreeGrafter"/>
</dbReference>
<dbReference type="SUPFAM" id="SSF48371">
    <property type="entry name" value="ARM repeat"/>
    <property type="match status" value="1"/>
</dbReference>
<feature type="compositionally biased region" description="Low complexity" evidence="6">
    <location>
        <begin position="1029"/>
        <end position="1038"/>
    </location>
</feature>
<reference evidence="8 9" key="1">
    <citation type="submission" date="2020-11" db="EMBL/GenBank/DDBJ databases">
        <title>Kefir isolates.</title>
        <authorList>
            <person name="Marcisauskas S."/>
            <person name="Kim Y."/>
            <person name="Blasche S."/>
        </authorList>
    </citation>
    <scope>NUCLEOTIDE SEQUENCE [LARGE SCALE GENOMIC DNA]</scope>
    <source>
        <strain evidence="8 9">OG2</strain>
    </source>
</reference>
<evidence type="ECO:0000256" key="1">
    <source>
        <dbReference type="ARBA" id="ARBA00009257"/>
    </source>
</evidence>
<feature type="region of interest" description="Disordered" evidence="6">
    <location>
        <begin position="1017"/>
        <end position="1055"/>
    </location>
</feature>
<evidence type="ECO:0000313" key="9">
    <source>
        <dbReference type="Proteomes" id="UP000750334"/>
    </source>
</evidence>
<keyword evidence="3" id="KW-0677">Repeat</keyword>
<evidence type="ECO:0000259" key="7">
    <source>
        <dbReference type="SMART" id="SM01302"/>
    </source>
</evidence>
<dbReference type="GO" id="GO:0009267">
    <property type="term" value="P:cellular response to starvation"/>
    <property type="evidence" value="ECO:0007669"/>
    <property type="project" value="TreeGrafter"/>
</dbReference>
<dbReference type="Gene3D" id="2.130.10.10">
    <property type="entry name" value="YVTN repeat-like/Quinoprotein amine dehydrogenase"/>
    <property type="match status" value="2"/>
</dbReference>
<dbReference type="GO" id="GO:0005737">
    <property type="term" value="C:cytoplasm"/>
    <property type="evidence" value="ECO:0007669"/>
    <property type="project" value="TreeGrafter"/>
</dbReference>
<keyword evidence="9" id="KW-1185">Reference proteome</keyword>
<dbReference type="GO" id="GO:0030674">
    <property type="term" value="F:protein-macromolecule adaptor activity"/>
    <property type="evidence" value="ECO:0007669"/>
    <property type="project" value="TreeGrafter"/>
</dbReference>
<dbReference type="PROSITE" id="PS50082">
    <property type="entry name" value="WD_REPEATS_2"/>
    <property type="match status" value="1"/>
</dbReference>
<comment type="similarity">
    <text evidence="1">Belongs to the WD repeat RAPTOR family.</text>
</comment>
<dbReference type="PRINTS" id="PR01547">
    <property type="entry name" value="YEAST176DUF"/>
</dbReference>
<dbReference type="InterPro" id="IPR015943">
    <property type="entry name" value="WD40/YVTN_repeat-like_dom_sf"/>
</dbReference>
<dbReference type="Pfam" id="PF14538">
    <property type="entry name" value="Raptor_N"/>
    <property type="match status" value="1"/>
</dbReference>
<proteinExistence type="inferred from homology"/>
<dbReference type="InterPro" id="IPR011989">
    <property type="entry name" value="ARM-like"/>
</dbReference>
<evidence type="ECO:0000313" key="8">
    <source>
        <dbReference type="EMBL" id="KAG0672344.1"/>
    </source>
</evidence>
<dbReference type="Proteomes" id="UP000750334">
    <property type="component" value="Unassembled WGS sequence"/>
</dbReference>
<accession>A0A9P6WEN8</accession>
<dbReference type="InterPro" id="IPR029347">
    <property type="entry name" value="Raptor_N"/>
</dbReference>
<dbReference type="InterPro" id="IPR036322">
    <property type="entry name" value="WD40_repeat_dom_sf"/>
</dbReference>
<dbReference type="GO" id="GO:0031929">
    <property type="term" value="P:TOR signaling"/>
    <property type="evidence" value="ECO:0007669"/>
    <property type="project" value="InterPro"/>
</dbReference>
<dbReference type="Gene3D" id="1.25.10.10">
    <property type="entry name" value="Leucine-rich Repeat Variant"/>
    <property type="match status" value="1"/>
</dbReference>
<feature type="repeat" description="WD" evidence="4">
    <location>
        <begin position="1402"/>
        <end position="1424"/>
    </location>
</feature>
<evidence type="ECO:0000256" key="3">
    <source>
        <dbReference type="ARBA" id="ARBA00022737"/>
    </source>
</evidence>
<sequence length="1836" mass="211102">MTLIYGPQPLQNLNTKTRHGFEEQYKDQHLLQELANDFIFYYDDKRHRTNGNPIDEETKRIDKDHYYQPITNWKITKDRQKTVSAALLLCLNLGVDPPDVIKTHPCARVEAWVDPLNFQDSKKAIEQIGKNLQSQYETLSLRTRYKQSLDPCVEDVKRFCNSLRRQSKDDQILFHYNGHGVPQPTPSGEIWVFNRGYTQYIPISLYDLQTWLGAPCIFVYDCNSAGNIVKNFDKFVEKRIKDDEEGNHDNASQSPTAAYKDCFQLASCRSNELLIMNPELPADLFTCCLTCPIEISIRIFLMRSPLKDTKYKIFFDNSNKHYDTKNAYKAKIPNINIPGMLSDRRTPLGELNWIFTAITDTIAWTSLPRSLFKRLFRHDLMIAALFRNFLLAKRIMPWYNCHPLSTPELPDSIATHEMWKSWDLAMDEVLSKVVENLKNSPQTSDLESQMILQQEESLQKHNNNGQQSQSSSTQKLQQRDTAPESIQGQSKFNVGNLSTMSLATHPGLQQGNSNGNKRNSAVRMVPQLPPQQFSGFFEQNLTAFELWLKYASNVRNPPEQLPIVLQVLLSQVHRIRALVLLSRFLDLGPWAVYLSLSIGIFPYVLKLLQSPAPELKPILVFIWARIMSIDYKNTQAELIKEKGFMYFINVLVPDFGNNDASFIIQDGRSFNGARLQHHDSLGKNSISPLYHSSETTDEQKAMSVFVLCSFIRDFPVGQKCCFEPELIRKLCFYIQNSEIPLLRQWCIILIGLLYSGNPLYKSLSMECQVFDVLLEALHDPVPEVRTATILSLNHFISDNSDGETIIRLQREYEQQYQQLQSQLQQIMNNYNQKQNQQHLEQQQMKLEQQMNNCVCMERELENIDLKVLRSQEITNIVAALELINDGSSLVRKEVIVFLSRTVYRYINFFIVVAFNELIENSSQLERADPETLSYNEKHFVGYGSIFSTAWKALLVLASDSYLENRELAEEIIDYVLLELSMYKELQEPFSRLEQHFAKRGSKVSSNGKYPFKKLPVNGGKPQIRSFTTNNHSNGSNNNDDNHVHTVKSDQNRSDTTSLSLTGFFKSLGLDMGDSSESDRIDDSNVTNNDNDVISFSAMNDEHGLAPIPNVPRYRKRTEKLVLPFESTFLDYSREYFQEPQMRKSENDEKGSIEYNKRLWRKNRNDFLIQETQGQKKQALYGDWSAKFVTLDNKTQPKTLQFTQFEDHLAVADDRDNITVFDWKSNEILTRFSNANPFGTKITDLKFINEDDIGIMMTGSSDGIIKLYKNYSSMDNIQNIASWKGLSEMLLTPRSYGLITEWQQSRGSLLATGDVKIIRVWDAHTETVQVDIPAKTSALITSLTSDQVAGDIFVGGFSDGTIRVYDRRLDHRNAIVRIWRASGGGRDVWINNVHFQRGGYRELVSGATNGAVELWDIRSEDPVKTFFDESTGQNNSQRNNLTMTTAQIHEHAPVIATSTKQIKIWTTSGDLLSFFNNSTGNNGVASTIAGATGIRTNRTSASSFVSTMAFHPHRMMLVAANSHDTRLNIYKCKDMPILESYPNNNWYTYEKLQRDPKPKFMSKSSPLRDLNNFKNCAECNYHQNMNVPYKKPVENSTPTLSNSQNIMGSNSYLQISDSQTPTYNNYHHGFECNTPGMLKNNLNGQIYNNNNIYAGAYNNVPHEYPYNQNNFNRRNNLHNISAINRYQQVNFQNDFKIIEDNSPLSQGLPSEFNPRTAKDMSVRDKVKKWIDDIPLYEAPNNVWKNNCFQSDYSLNWEETEFDNKECLNDGKEQHISLVSSDELLYLQSKKIDSLVRLIYTLEEEVNSKNCETNSRSYYNNINNNELEFENDFEVDFS</sequence>
<dbReference type="PANTHER" id="PTHR12848">
    <property type="entry name" value="REGULATORY-ASSOCIATED PROTEIN OF MTOR"/>
    <property type="match status" value="1"/>
</dbReference>
<feature type="region of interest" description="Disordered" evidence="6">
    <location>
        <begin position="459"/>
        <end position="490"/>
    </location>
</feature>
<feature type="domain" description="Raptor N-terminal CASPase-like" evidence="7">
    <location>
        <begin position="79"/>
        <end position="233"/>
    </location>
</feature>
<dbReference type="GO" id="GO:0071230">
    <property type="term" value="P:cellular response to amino acid stimulus"/>
    <property type="evidence" value="ECO:0007669"/>
    <property type="project" value="TreeGrafter"/>
</dbReference>
<dbReference type="SMART" id="SM00320">
    <property type="entry name" value="WD40"/>
    <property type="match status" value="4"/>
</dbReference>